<protein>
    <submittedName>
        <fullName evidence="2">Uncharacterized protein</fullName>
    </submittedName>
</protein>
<organism evidence="2">
    <name type="scientific">Timema bartmani</name>
    <dbReference type="NCBI Taxonomy" id="61472"/>
    <lineage>
        <taxon>Eukaryota</taxon>
        <taxon>Metazoa</taxon>
        <taxon>Ecdysozoa</taxon>
        <taxon>Arthropoda</taxon>
        <taxon>Hexapoda</taxon>
        <taxon>Insecta</taxon>
        <taxon>Pterygota</taxon>
        <taxon>Neoptera</taxon>
        <taxon>Polyneoptera</taxon>
        <taxon>Phasmatodea</taxon>
        <taxon>Timematodea</taxon>
        <taxon>Timematoidea</taxon>
        <taxon>Timematidae</taxon>
        <taxon>Timema</taxon>
    </lineage>
</organism>
<feature type="region of interest" description="Disordered" evidence="1">
    <location>
        <begin position="98"/>
        <end position="136"/>
    </location>
</feature>
<proteinExistence type="predicted"/>
<feature type="compositionally biased region" description="Basic and acidic residues" evidence="1">
    <location>
        <begin position="98"/>
        <end position="117"/>
    </location>
</feature>
<feature type="compositionally biased region" description="Basic and acidic residues" evidence="1">
    <location>
        <begin position="125"/>
        <end position="134"/>
    </location>
</feature>
<name>A0A7R9F0R3_9NEOP</name>
<sequence>MSEPPVYSIATLSDPLLKSSVFQDESALNKVVNRLILEADGIIENNAKAIDEPRNNLISTYTTGREPPALLQQLQPAPRVVSIGSPSTRLYQLEYIEQRPRGVSRDGSEKSPSKPIKDFTPGRVKHLDPPDQLRARPTPMSIGYEHSFEPNFASVQPRYGILGVLQRRHFDMSGDVAICLLNVSHLSAVTGAFHSPSPSLQPLSLEVVHSRPESSSNCQIQNDVHQQILDSRPGRTQIDTIEVGYWHDQMNHDLSRIAISNS</sequence>
<evidence type="ECO:0000313" key="2">
    <source>
        <dbReference type="EMBL" id="CAD7444902.1"/>
    </source>
</evidence>
<reference evidence="2" key="1">
    <citation type="submission" date="2020-11" db="EMBL/GenBank/DDBJ databases">
        <authorList>
            <person name="Tran Van P."/>
        </authorList>
    </citation>
    <scope>NUCLEOTIDE SEQUENCE</scope>
</reference>
<accession>A0A7R9F0R3</accession>
<gene>
    <name evidence="2" type="ORF">TBIB3V08_LOCUS7267</name>
</gene>
<dbReference type="AlphaFoldDB" id="A0A7R9F0R3"/>
<evidence type="ECO:0000256" key="1">
    <source>
        <dbReference type="SAM" id="MobiDB-lite"/>
    </source>
</evidence>
<dbReference type="EMBL" id="OD566953">
    <property type="protein sequence ID" value="CAD7444902.1"/>
    <property type="molecule type" value="Genomic_DNA"/>
</dbReference>